<feature type="compositionally biased region" description="Basic residues" evidence="4">
    <location>
        <begin position="587"/>
        <end position="600"/>
    </location>
</feature>
<feature type="repeat" description="WD" evidence="3">
    <location>
        <begin position="2962"/>
        <end position="3003"/>
    </location>
</feature>
<dbReference type="SMART" id="SM01026">
    <property type="entry name" value="Beach"/>
    <property type="match status" value="1"/>
</dbReference>
<feature type="region of interest" description="Disordered" evidence="4">
    <location>
        <begin position="3008"/>
        <end position="3044"/>
    </location>
</feature>
<dbReference type="Pfam" id="PF14844">
    <property type="entry name" value="PH_BEACH"/>
    <property type="match status" value="1"/>
</dbReference>
<dbReference type="Pfam" id="PF20426">
    <property type="entry name" value="NBCH_WD40"/>
    <property type="match status" value="1"/>
</dbReference>
<dbReference type="InterPro" id="IPR023362">
    <property type="entry name" value="PH-BEACH_dom"/>
</dbReference>
<feature type="region of interest" description="Disordered" evidence="4">
    <location>
        <begin position="1609"/>
        <end position="1633"/>
    </location>
</feature>
<feature type="region of interest" description="Disordered" evidence="4">
    <location>
        <begin position="2010"/>
        <end position="2032"/>
    </location>
</feature>
<evidence type="ECO:0000256" key="4">
    <source>
        <dbReference type="SAM" id="MobiDB-lite"/>
    </source>
</evidence>
<accession>A0ABQ8YU10</accession>
<dbReference type="PANTHER" id="PTHR13743:SF112">
    <property type="entry name" value="BEACH DOMAIN-CONTAINING PROTEIN"/>
    <property type="match status" value="1"/>
</dbReference>
<dbReference type="InterPro" id="IPR050865">
    <property type="entry name" value="BEACH_Domain"/>
</dbReference>
<evidence type="ECO:0000256" key="3">
    <source>
        <dbReference type="PROSITE-ProRule" id="PRU00221"/>
    </source>
</evidence>
<feature type="domain" description="BEACH-type PH" evidence="6">
    <location>
        <begin position="2418"/>
        <end position="2516"/>
    </location>
</feature>
<feature type="compositionally biased region" description="Basic and acidic residues" evidence="4">
    <location>
        <begin position="485"/>
        <end position="499"/>
    </location>
</feature>
<organism evidence="7 8">
    <name type="scientific">Anaeramoeba flamelloides</name>
    <dbReference type="NCBI Taxonomy" id="1746091"/>
    <lineage>
        <taxon>Eukaryota</taxon>
        <taxon>Metamonada</taxon>
        <taxon>Anaeramoebidae</taxon>
        <taxon>Anaeramoeba</taxon>
    </lineage>
</organism>
<proteinExistence type="predicted"/>
<dbReference type="PROSITE" id="PS50294">
    <property type="entry name" value="WD_REPEATS_REGION"/>
    <property type="match status" value="1"/>
</dbReference>
<keyword evidence="2" id="KW-0677">Repeat</keyword>
<feature type="compositionally biased region" description="Basic and acidic residues" evidence="4">
    <location>
        <begin position="982"/>
        <end position="991"/>
    </location>
</feature>
<dbReference type="InterPro" id="IPR000409">
    <property type="entry name" value="BEACH_dom"/>
</dbReference>
<dbReference type="CDD" id="cd06071">
    <property type="entry name" value="Beach"/>
    <property type="match status" value="1"/>
</dbReference>
<dbReference type="PANTHER" id="PTHR13743">
    <property type="entry name" value="BEIGE/BEACH-RELATED"/>
    <property type="match status" value="1"/>
</dbReference>
<feature type="region of interest" description="Disordered" evidence="4">
    <location>
        <begin position="425"/>
        <end position="456"/>
    </location>
</feature>
<feature type="region of interest" description="Disordered" evidence="4">
    <location>
        <begin position="3110"/>
        <end position="3131"/>
    </location>
</feature>
<dbReference type="Gene3D" id="1.10.1540.10">
    <property type="entry name" value="BEACH domain"/>
    <property type="match status" value="1"/>
</dbReference>
<protein>
    <submittedName>
        <fullName evidence="7">Beige/beach-related</fullName>
    </submittedName>
</protein>
<dbReference type="InterPro" id="IPR011993">
    <property type="entry name" value="PH-like_dom_sf"/>
</dbReference>
<evidence type="ECO:0000259" key="5">
    <source>
        <dbReference type="PROSITE" id="PS50197"/>
    </source>
</evidence>
<feature type="region of interest" description="Disordered" evidence="4">
    <location>
        <begin position="587"/>
        <end position="608"/>
    </location>
</feature>
<dbReference type="InterPro" id="IPR036322">
    <property type="entry name" value="WD40_repeat_dom_sf"/>
</dbReference>
<dbReference type="SUPFAM" id="SSF81837">
    <property type="entry name" value="BEACH domain"/>
    <property type="match status" value="1"/>
</dbReference>
<feature type="domain" description="BEACH" evidence="5">
    <location>
        <begin position="2529"/>
        <end position="2822"/>
    </location>
</feature>
<dbReference type="SUPFAM" id="SSF50729">
    <property type="entry name" value="PH domain-like"/>
    <property type="match status" value="1"/>
</dbReference>
<dbReference type="Pfam" id="PF02138">
    <property type="entry name" value="Beach"/>
    <property type="match status" value="1"/>
</dbReference>
<feature type="region of interest" description="Disordered" evidence="4">
    <location>
        <begin position="469"/>
        <end position="499"/>
    </location>
</feature>
<dbReference type="SUPFAM" id="SSF49899">
    <property type="entry name" value="Concanavalin A-like lectins/glucanases"/>
    <property type="match status" value="1"/>
</dbReference>
<dbReference type="Pfam" id="PF00400">
    <property type="entry name" value="WD40"/>
    <property type="match status" value="1"/>
</dbReference>
<dbReference type="InterPro" id="IPR013320">
    <property type="entry name" value="ConA-like_dom_sf"/>
</dbReference>
<feature type="compositionally biased region" description="Low complexity" evidence="4">
    <location>
        <begin position="3119"/>
        <end position="3131"/>
    </location>
</feature>
<dbReference type="PROSITE" id="PS51783">
    <property type="entry name" value="PH_BEACH"/>
    <property type="match status" value="1"/>
</dbReference>
<comment type="caution">
    <text evidence="7">The sequence shown here is derived from an EMBL/GenBank/DDBJ whole genome shotgun (WGS) entry which is preliminary data.</text>
</comment>
<dbReference type="Proteomes" id="UP001150062">
    <property type="component" value="Unassembled WGS sequence"/>
</dbReference>
<dbReference type="PROSITE" id="PS50197">
    <property type="entry name" value="BEACH"/>
    <property type="match status" value="1"/>
</dbReference>
<dbReference type="Gene3D" id="2.30.29.30">
    <property type="entry name" value="Pleckstrin-homology domain (PH domain)/Phosphotyrosine-binding domain (PTB)"/>
    <property type="match status" value="1"/>
</dbReference>
<feature type="region of interest" description="Disordered" evidence="4">
    <location>
        <begin position="917"/>
        <end position="991"/>
    </location>
</feature>
<evidence type="ECO:0000256" key="2">
    <source>
        <dbReference type="ARBA" id="ARBA00022737"/>
    </source>
</evidence>
<dbReference type="InterPro" id="IPR001680">
    <property type="entry name" value="WD40_rpt"/>
</dbReference>
<keyword evidence="1 3" id="KW-0853">WD repeat</keyword>
<name>A0ABQ8YU10_9EUKA</name>
<evidence type="ECO:0000256" key="1">
    <source>
        <dbReference type="ARBA" id="ARBA00022574"/>
    </source>
</evidence>
<feature type="region of interest" description="Disordered" evidence="4">
    <location>
        <begin position="2354"/>
        <end position="2376"/>
    </location>
</feature>
<evidence type="ECO:0000313" key="7">
    <source>
        <dbReference type="EMBL" id="KAJ6248098.1"/>
    </source>
</evidence>
<dbReference type="InterPro" id="IPR046851">
    <property type="entry name" value="NBCH_WD40"/>
</dbReference>
<feature type="compositionally biased region" description="Low complexity" evidence="4">
    <location>
        <begin position="924"/>
        <end position="969"/>
    </location>
</feature>
<dbReference type="InterPro" id="IPR016024">
    <property type="entry name" value="ARM-type_fold"/>
</dbReference>
<dbReference type="PROSITE" id="PS50082">
    <property type="entry name" value="WD_REPEATS_2"/>
    <property type="match status" value="1"/>
</dbReference>
<feature type="compositionally biased region" description="Low complexity" evidence="4">
    <location>
        <begin position="3009"/>
        <end position="3027"/>
    </location>
</feature>
<reference evidence="7" key="1">
    <citation type="submission" date="2022-08" db="EMBL/GenBank/DDBJ databases">
        <title>Novel sulfate-reducing endosymbionts in the free-living metamonad Anaeramoeba.</title>
        <authorList>
            <person name="Jerlstrom-Hultqvist J."/>
            <person name="Cepicka I."/>
            <person name="Gallot-Lavallee L."/>
            <person name="Salas-Leiva D."/>
            <person name="Curtis B.A."/>
            <person name="Zahonova K."/>
            <person name="Pipaliya S."/>
            <person name="Dacks J."/>
            <person name="Roger A.J."/>
        </authorList>
    </citation>
    <scope>NUCLEOTIDE SEQUENCE</scope>
    <source>
        <strain evidence="7">Schooner1</strain>
    </source>
</reference>
<keyword evidence="8" id="KW-1185">Reference proteome</keyword>
<dbReference type="Gene3D" id="2.130.10.10">
    <property type="entry name" value="YVTN repeat-like/Quinoprotein amine dehydrogenase"/>
    <property type="match status" value="1"/>
</dbReference>
<dbReference type="SUPFAM" id="SSF50978">
    <property type="entry name" value="WD40 repeat-like"/>
    <property type="match status" value="1"/>
</dbReference>
<sequence>MSLFKPTTTDNSNNTSKLDRIYDRSITDEFHPFTGNLKTIWDKLNEKDEEMDLYSFFKLLYKFYQLFLSKHKNWVSSKQVESLNSIDPNQWNYFVKKKKLLPKRLLSHTAKALIQFKKVLSKINHSINDPEITEKFENNSLNDSDISIGICLKVCKILILSKHHKQILFELGFLDLLGAITQTAVMIFTALIKRLKKRSKLIKTNEPNEINLTNLETYCLIIIQYLSVEISIVVYDFYGLLHSKKSQNNLPIDAYLLELLSDFLNLFRKMKKYFVFSKGLYESQKQLVKVLKFALSGSTQLSSYTVRNCLNVFIKLLDEPNFGKFKLKLDQSKEIYKIFAKINVSKIQIQGDGTLFQEEISNHLEFQSILIILDLFKEFIINNPNFENEFFLKSNLTQLTNFIAWCAYTFSSKYSLNNNNKEHEKLKKHENFLDNKKEDENKEKERHKVNKDQNFEKENLIEKKENLAVEDKSKNENISNKKKNEKKEEQNEKKEEDQIQTKKKLKFFNLYMDNSNICLIFENNIYNGSDNANKNHLKKMTKKPQKIIDSLDINPILEELFESILDISNISYKNYEILKNEKKIKKNLNSPKKKKKKKKNSTVDNTNNTNIKKEVKNFNIQTTLAYKLILNSLNVFSKIKNVKYQKHFKENCPELQVYILNYLLNLPDQLIFSFDFQIWKILFSSFFLYKLNSKTNYKFSAYSLQIYPILENNIFDFLKYSAIIKRTNNFNEIKVLLKFIKFKTPILALKALKTFKIILKNNFKITMNSFTSFNCLLQILKTLNQFLNQSLLSSTQNVTSFLYNTIKKKNLQIRKIDYFNEFFLIMDLLVENDFMKIYLFENNYYMKFLIFLILTKGFREFCFNQFKKIILNMKIEKNNKIHSNFFYYLSKLIDFKRKKIKNDYNRNKNIFTLHTINDKENNDNDNNNNDNNNNNNNNDNNNDNNNNNNDNDNNTNDNTNTNDNDNNDNNNDKNKNKTSNRQKIDQDNNKKQIENENTNLIIIIDFLIDTLKINRKLIQFFIKKSNLLISIINLLKLKKINLNLILKILDFLTQFFYSNTSKEKIFNTISKKFIKNFQKLILSQNYNIINNNINLIFENLKLLVINGLDHNSKKIKLPQALLPIFEILLIKEENLFTNFFQLLSPLIIHSSYNKTVCCSIGMISFLFKRIFRRKKASNELLSIVKSLVSHSFDTKELKTIFKILISDLPKKENDHSCCLSILLLLQHLIDNTIENKPKFMFEFNGDTSFIQLPKFTLSLKNGFSFCTWINFNKSKNENENITNGNDNNTNNKPNRNGNARIIIFEFINENEKYYFQLYIEKKYLMCKLNLNKKQYILKGNRIVKHRWTFIAFSSNYSKIYNNYQNEFFSSDNGFRKSDYYKTNTNDITFIQNSIGKSSLSNNNQNQNYSYFQGKMGAIHIFNRSLSQQNILEIYNLGPQTLFLDNYSKQIIFSLNSKTTNKNNCINNSLIYNFNFYQIIYLIFKSLIYQKSYRDDFLEFKGFNILSILLQKNNKLISLKIISLFQYIFDQHLEIRFSTSMINELLFDFEIWYCTDYNIQKKLFELFINIINQKKKELNEKKFNKFLDLIKFQRILIGFMMYYFPNTNNNNNGNNNDNNQENNNNNRNDNGNNEKTKILLTNEEISNLRSKLIELIELIINYTNSLQYLNIILGYCLLLDHEKKNLMDLLLMIKKICKLQNLFQITNISKLKLIKNIINSLLILLQSSNQKIRLISLEILTKIGFKKNNYLSIETNNQYRNKKDNKGNTGMNEKQSDQYYDIELKSAILYEILNMIEYSESIFQILYNFFINKKNKLINYSFIFLTYLRFLKRFPEQSGLVFLTKLKVLKSNPINYEIINNHFGWQYQFFNSLILNNFNYKFNVIILKKLTNVNYYFLTKKKNGYKIFKDTLNFLDLFLDHNNSIVNITNKNKIKLKIQKIIISFLFNLIQKNILQIIKNTKNKLTIKNFIKLINLNLGNYFLDNFYQLIIELHHLLNYYHFNNVKEDNDNINNNNSSSSSSSNNNNNRKITNNDINNSNININIQINEIKLKKIEKKFFIIIMNKLFNILKKIKFFDNKNTYYSQNQTKLLYNSLIPLILNLIIFEKKNGERYFNLLTEMMDISCKLFNSIQFSELLKDILSHLFYAIKNNNPNRGKYKGFIRKLINNHRHTLSILPIIINKSDFFINSINNKELFNQFKTKKWQLFFKDNFFRYQMNQQEIFRSNHKLTIKKKKNYFLKIKNIFWFQNNSQLELNNFNLNIKKKIIKKQIEFRNQIIFTKLNKSSKSNKIWKLILQDLTNERAPFGDPNQKIYWKLDKTEDSFRRRLKLKRNYKFDPHFFNNASIKRDLKNQKKNNSLNNSHPNSHSNTNINSNTPNNLKIQFNQLLNINESTNESNNGNLREQYLKLLQKKMVKSKAKKNIIYQTDCILIKPTKQLDCVFQITTQKIKCCFKLNSELNFKKQDKVWKLKKIKEIYKRKYKYRKTSLEFFSIDQTNLFLNFPNIEEREKVYKLILQQKPKYLRIIDTGNPSERFKNTNCLKEWQHRKISNFEYLMKLNTIAGRTINDASQYPVFPWVLKDYTSKKLDLKDPKIFRNFSKPIGIQNSVSENETKTRYKLLKSVQTNIPPFHYGSHYSTPGSTSFYLIRLEPFSSLTIKLQDNAFDKPDRLFVSLENCWKNSLNFSFNVSELIPEFFYLPELFENVNNLNLGIKQNGKMVNHVLLPPWAKGSKYEFIRIHREALESEYVSEHLHEWIDLIFGYKQRGEEAVKATNVFYYLTYEGMVNFDQIKNEEERKMYELQIESFGQCPSQLIFNEPHPKRLTLKELMIKDTNWKKIKTIKFVVDLSKQSLIFLNMIESQEKIRQLFNAPNLVISIDRNREIGVHKWLPEGRDFQIDESFKIKNKQSIPMVHFDYEYNSNTFNYSNYFTILNDGKTLISCGFFDSNFRLINLKNTNQTKTINFHKNVVTCLKYDYNGNILVTGSLDSTICIWKVSFKKKTEKNPFLKSNQFNNNFNNSDSNHNMNNEGTNSQNFDEENNNKKKNNKLKKVFPKIIYKNICYGHHYGITCLDLSVDLDIIVSASKDKTFLIHNINNGRLLQSISLSQQNQSKKIDSNKNNKNNNKNNNLFSSNNNKYPTLIKISNNGEILIYCEPQLYLYTINGSFIKLIKIKKKINSFDFTHDHKYFFIVGESGLFQIHKLSNLELINNLSFDNTTINSVFLTTKDSQILLGMDNGQSVVVEIN</sequence>
<feature type="compositionally biased region" description="Low complexity" evidence="4">
    <location>
        <begin position="1609"/>
        <end position="1630"/>
    </location>
</feature>
<dbReference type="Gene3D" id="2.60.120.200">
    <property type="match status" value="1"/>
</dbReference>
<dbReference type="InterPro" id="IPR015943">
    <property type="entry name" value="WD40/YVTN_repeat-like_dom_sf"/>
</dbReference>
<gene>
    <name evidence="7" type="ORF">M0813_17990</name>
</gene>
<dbReference type="SUPFAM" id="SSF48371">
    <property type="entry name" value="ARM repeat"/>
    <property type="match status" value="1"/>
</dbReference>
<dbReference type="InterPro" id="IPR036372">
    <property type="entry name" value="BEACH_dom_sf"/>
</dbReference>
<evidence type="ECO:0000259" key="6">
    <source>
        <dbReference type="PROSITE" id="PS51783"/>
    </source>
</evidence>
<dbReference type="EMBL" id="JAOAOG010000117">
    <property type="protein sequence ID" value="KAJ6248098.1"/>
    <property type="molecule type" value="Genomic_DNA"/>
</dbReference>
<dbReference type="SMART" id="SM00320">
    <property type="entry name" value="WD40"/>
    <property type="match status" value="3"/>
</dbReference>
<feature type="compositionally biased region" description="Low complexity" evidence="4">
    <location>
        <begin position="2355"/>
        <end position="2376"/>
    </location>
</feature>
<evidence type="ECO:0000313" key="8">
    <source>
        <dbReference type="Proteomes" id="UP001150062"/>
    </source>
</evidence>